<dbReference type="EnsemblMetazoa" id="AAEL014731-RA">
    <property type="protein sequence ID" value="AAEL014731-PA"/>
    <property type="gene ID" value="AAEL014731"/>
</dbReference>
<name>A0A1S4G334_AEDAE</name>
<sequence>MGLAFAIGILWLFPPVLLQQQKTPEIIFQRIEQTSGFDILTSNLRVTKFNRTCAVLNGTVDLLVDLDNSYTFQGNLAYSRLGNNQFNMSPMKVPEDPMCDFLNDTYREYQDVFEEKTNHPFIEPEGLCPFPAGLYWYKNLVVDGSKLPYDFEEGYYRVTILITGVESTMELNVYLTLAWE</sequence>
<dbReference type="OrthoDB" id="7761403at2759"/>
<reference evidence="1" key="2">
    <citation type="submission" date="2020-05" db="UniProtKB">
        <authorList>
            <consortium name="EnsemblMetazoa"/>
        </authorList>
    </citation>
    <scope>IDENTIFICATION</scope>
    <source>
        <strain evidence="1">LVP_AGWG</strain>
    </source>
</reference>
<evidence type="ECO:0000313" key="1">
    <source>
        <dbReference type="EnsemblMetazoa" id="AAEL014731-PA"/>
    </source>
</evidence>
<reference evidence="1 2" key="1">
    <citation type="submission" date="2017-06" db="EMBL/GenBank/DDBJ databases">
        <title>Aedes aegypti genome working group (AGWG) sequencing and assembly.</title>
        <authorList>
            <consortium name="Aedes aegypti Genome Working Group (AGWG)"/>
            <person name="Matthews B.J."/>
        </authorList>
    </citation>
    <scope>NUCLEOTIDE SEQUENCE [LARGE SCALE GENOMIC DNA]</scope>
    <source>
        <strain evidence="1 2">LVP_AGWG</strain>
    </source>
</reference>
<gene>
    <name evidence="1" type="primary">5565113</name>
</gene>
<protein>
    <submittedName>
        <fullName evidence="1">Uncharacterized protein</fullName>
    </submittedName>
</protein>
<keyword evidence="2" id="KW-1185">Reference proteome</keyword>
<dbReference type="PANTHER" id="PTHR21112">
    <property type="entry name" value="CHEMOSENSORY PROTEIN A 29A-RELATED"/>
    <property type="match status" value="1"/>
</dbReference>
<dbReference type="Pfam" id="PF06477">
    <property type="entry name" value="DUF1091"/>
    <property type="match status" value="1"/>
</dbReference>
<dbReference type="VEuPathDB" id="VectorBase:AAEL014731"/>
<dbReference type="Proteomes" id="UP000008820">
    <property type="component" value="Chromosome 1"/>
</dbReference>
<dbReference type="InParanoid" id="A0A1S4G334"/>
<accession>A0A1S4G334</accession>
<dbReference type="InterPro" id="IPR010512">
    <property type="entry name" value="DUF1091"/>
</dbReference>
<dbReference type="FunCoup" id="A0A1S4G334">
    <property type="interactions" value="37"/>
</dbReference>
<proteinExistence type="predicted"/>
<dbReference type="PANTHER" id="PTHR21112:SF0">
    <property type="entry name" value="CHEMOSENSORY PROTEIN A 29A-RELATED"/>
    <property type="match status" value="1"/>
</dbReference>
<evidence type="ECO:0000313" key="2">
    <source>
        <dbReference type="Proteomes" id="UP000008820"/>
    </source>
</evidence>
<organism evidence="1 2">
    <name type="scientific">Aedes aegypti</name>
    <name type="common">Yellowfever mosquito</name>
    <name type="synonym">Culex aegypti</name>
    <dbReference type="NCBI Taxonomy" id="7159"/>
    <lineage>
        <taxon>Eukaryota</taxon>
        <taxon>Metazoa</taxon>
        <taxon>Ecdysozoa</taxon>
        <taxon>Arthropoda</taxon>
        <taxon>Hexapoda</taxon>
        <taxon>Insecta</taxon>
        <taxon>Pterygota</taxon>
        <taxon>Neoptera</taxon>
        <taxon>Endopterygota</taxon>
        <taxon>Diptera</taxon>
        <taxon>Nematocera</taxon>
        <taxon>Culicoidea</taxon>
        <taxon>Culicidae</taxon>
        <taxon>Culicinae</taxon>
        <taxon>Aedini</taxon>
        <taxon>Aedes</taxon>
        <taxon>Stegomyia</taxon>
    </lineage>
</organism>
<dbReference type="AlphaFoldDB" id="A0A1S4G334"/>